<accession>A0AAW9THC9</accession>
<dbReference type="SMART" id="SM00354">
    <property type="entry name" value="HTH_LACI"/>
    <property type="match status" value="1"/>
</dbReference>
<dbReference type="RefSeq" id="WP_010975927.1">
    <property type="nucleotide sequence ID" value="NZ_BJNJ01000020.1"/>
</dbReference>
<reference evidence="5 6" key="1">
    <citation type="journal article" date="2013" name="Genome Biol.">
        <title>Comparative genomics of the core and accessory genomes of 48 Sinorhizobium strains comprising five genospecies.</title>
        <authorList>
            <person name="Sugawara M."/>
            <person name="Epstein B."/>
            <person name="Badgley B.D."/>
            <person name="Unno T."/>
            <person name="Xu L."/>
            <person name="Reese J."/>
            <person name="Gyaneshwar P."/>
            <person name="Denny R."/>
            <person name="Mudge J."/>
            <person name="Bharti A.K."/>
            <person name="Farmer A.D."/>
            <person name="May G.D."/>
            <person name="Woodward J.E."/>
            <person name="Medigue C."/>
            <person name="Vallenet D."/>
            <person name="Lajus A."/>
            <person name="Rouy Z."/>
            <person name="Martinez-Vaz B."/>
            <person name="Tiffin P."/>
            <person name="Young N.D."/>
            <person name="Sadowsky M.J."/>
        </authorList>
    </citation>
    <scope>NUCLEOTIDE SEQUENCE [LARGE SCALE GENOMIC DNA]</scope>
    <source>
        <strain evidence="5 6">N6B1</strain>
    </source>
</reference>
<gene>
    <name evidence="5" type="ORF">GHK53_00230</name>
</gene>
<evidence type="ECO:0000259" key="4">
    <source>
        <dbReference type="PROSITE" id="PS50932"/>
    </source>
</evidence>
<organism evidence="5 6">
    <name type="scientific">Rhizobium meliloti</name>
    <name type="common">Ensifer meliloti</name>
    <name type="synonym">Sinorhizobium meliloti</name>
    <dbReference type="NCBI Taxonomy" id="382"/>
    <lineage>
        <taxon>Bacteria</taxon>
        <taxon>Pseudomonadati</taxon>
        <taxon>Pseudomonadota</taxon>
        <taxon>Alphaproteobacteria</taxon>
        <taxon>Hyphomicrobiales</taxon>
        <taxon>Rhizobiaceae</taxon>
        <taxon>Sinorhizobium/Ensifer group</taxon>
        <taxon>Sinorhizobium</taxon>
    </lineage>
</organism>
<dbReference type="InterPro" id="IPR000843">
    <property type="entry name" value="HTH_LacI"/>
</dbReference>
<dbReference type="PANTHER" id="PTHR30146">
    <property type="entry name" value="LACI-RELATED TRANSCRIPTIONAL REPRESSOR"/>
    <property type="match status" value="1"/>
</dbReference>
<dbReference type="Proteomes" id="UP000429484">
    <property type="component" value="Unassembled WGS sequence"/>
</dbReference>
<evidence type="ECO:0000256" key="2">
    <source>
        <dbReference type="ARBA" id="ARBA00023125"/>
    </source>
</evidence>
<name>A0AAW9THC9_RHIML</name>
<evidence type="ECO:0000313" key="6">
    <source>
        <dbReference type="Proteomes" id="UP000429484"/>
    </source>
</evidence>
<protein>
    <submittedName>
        <fullName evidence="5">LacI family DNA-binding transcriptional regulator</fullName>
    </submittedName>
</protein>
<evidence type="ECO:0000313" key="5">
    <source>
        <dbReference type="EMBL" id="MQW31342.1"/>
    </source>
</evidence>
<dbReference type="Pfam" id="PF00356">
    <property type="entry name" value="LacI"/>
    <property type="match status" value="1"/>
</dbReference>
<dbReference type="SUPFAM" id="SSF47413">
    <property type="entry name" value="lambda repressor-like DNA-binding domains"/>
    <property type="match status" value="1"/>
</dbReference>
<dbReference type="InterPro" id="IPR010982">
    <property type="entry name" value="Lambda_DNA-bd_dom_sf"/>
</dbReference>
<dbReference type="InterPro" id="IPR001761">
    <property type="entry name" value="Peripla_BP/Lac1_sug-bd_dom"/>
</dbReference>
<dbReference type="SUPFAM" id="SSF53822">
    <property type="entry name" value="Periplasmic binding protein-like I"/>
    <property type="match status" value="1"/>
</dbReference>
<dbReference type="EMBL" id="WISR01000002">
    <property type="protein sequence ID" value="MQW31342.1"/>
    <property type="molecule type" value="Genomic_DNA"/>
</dbReference>
<keyword evidence="3" id="KW-0804">Transcription</keyword>
<dbReference type="PROSITE" id="PS50932">
    <property type="entry name" value="HTH_LACI_2"/>
    <property type="match status" value="1"/>
</dbReference>
<dbReference type="GO" id="GO:0000976">
    <property type="term" value="F:transcription cis-regulatory region binding"/>
    <property type="evidence" value="ECO:0007669"/>
    <property type="project" value="TreeGrafter"/>
</dbReference>
<dbReference type="PANTHER" id="PTHR30146:SF109">
    <property type="entry name" value="HTH-TYPE TRANSCRIPTIONAL REGULATOR GALS"/>
    <property type="match status" value="1"/>
</dbReference>
<dbReference type="Pfam" id="PF00532">
    <property type="entry name" value="Peripla_BP_1"/>
    <property type="match status" value="1"/>
</dbReference>
<evidence type="ECO:0000256" key="1">
    <source>
        <dbReference type="ARBA" id="ARBA00023015"/>
    </source>
</evidence>
<evidence type="ECO:0000256" key="3">
    <source>
        <dbReference type="ARBA" id="ARBA00023163"/>
    </source>
</evidence>
<dbReference type="Gene3D" id="1.10.260.40">
    <property type="entry name" value="lambda repressor-like DNA-binding domains"/>
    <property type="match status" value="1"/>
</dbReference>
<keyword evidence="1" id="KW-0805">Transcription regulation</keyword>
<sequence length="344" mass="38170">MQRPTIKTIARETGLSIATVSKALKHSPQVRPETRAVVLDAAERVGYELNLHGVQLRTGKTYQVAAIMTAPGPKENEWEGVEYAQLLSGISWALEESPYRVSLYAVRDFEESQETISQIVSMKKADGIIISGTRADDPRIRLMQEAEFPFVTYGMSIHNAPHAYVDADNEQMIRLSVARLIERGHRRIALLNPKEQFAYGVVRLESYRKALEKAGLPYDPALVAHGRLTPAFGRENVVTMSALADPPTAYICANEATALGAFSGFHARGLVHGRDAVINATDDLNVSQYFAPPITSYYLPIGEPSALLGKFILRRMEGEPPDALQTLLMPDLIERSDDRLRPER</sequence>
<dbReference type="AlphaFoldDB" id="A0AAW9THC9"/>
<proteinExistence type="predicted"/>
<dbReference type="GO" id="GO:0003700">
    <property type="term" value="F:DNA-binding transcription factor activity"/>
    <property type="evidence" value="ECO:0007669"/>
    <property type="project" value="TreeGrafter"/>
</dbReference>
<feature type="domain" description="HTH lacI-type" evidence="4">
    <location>
        <begin position="4"/>
        <end position="58"/>
    </location>
</feature>
<comment type="caution">
    <text evidence="5">The sequence shown here is derived from an EMBL/GenBank/DDBJ whole genome shotgun (WGS) entry which is preliminary data.</text>
</comment>
<dbReference type="GeneID" id="89577809"/>
<keyword evidence="2 5" id="KW-0238">DNA-binding</keyword>
<dbReference type="CDD" id="cd01392">
    <property type="entry name" value="HTH_LacI"/>
    <property type="match status" value="1"/>
</dbReference>
<dbReference type="KEGG" id="smer:DU99_27965"/>
<dbReference type="InterPro" id="IPR028082">
    <property type="entry name" value="Peripla_BP_I"/>
</dbReference>
<dbReference type="Gene3D" id="3.40.50.2300">
    <property type="match status" value="2"/>
</dbReference>